<keyword evidence="1" id="KW-0472">Membrane</keyword>
<reference evidence="3 4" key="1">
    <citation type="submission" date="2024-08" db="EMBL/GenBank/DDBJ databases">
        <authorList>
            <person name="Cucini C."/>
            <person name="Frati F."/>
        </authorList>
    </citation>
    <scope>NUCLEOTIDE SEQUENCE [LARGE SCALE GENOMIC DNA]</scope>
</reference>
<protein>
    <submittedName>
        <fullName evidence="3">Uncharacterized protein</fullName>
    </submittedName>
</protein>
<feature type="transmembrane region" description="Helical" evidence="1">
    <location>
        <begin position="121"/>
        <end position="149"/>
    </location>
</feature>
<keyword evidence="1" id="KW-0812">Transmembrane</keyword>
<evidence type="ECO:0000256" key="1">
    <source>
        <dbReference type="SAM" id="Phobius"/>
    </source>
</evidence>
<sequence>MKLPLEYVSILCIALSYLTFVQGKGGGGGGGRGGGGARGSGKGSSARALTRSRAAVILGSGAAGYAAYRAHKGLKKDRERGDKENDNSEFDSFEQYVEDPSDYKLQEATSYYASEGIGMSAWALIALILGIVALLTIGWYCCTVFLPIWEDNRRMRRDSMIGRLKDEVPLQETPSTATPSP</sequence>
<dbReference type="Proteomes" id="UP001642540">
    <property type="component" value="Unassembled WGS sequence"/>
</dbReference>
<comment type="caution">
    <text evidence="3">The sequence shown here is derived from an EMBL/GenBank/DDBJ whole genome shotgun (WGS) entry which is preliminary data.</text>
</comment>
<keyword evidence="4" id="KW-1185">Reference proteome</keyword>
<accession>A0ABP1S5M3</accession>
<keyword evidence="1" id="KW-1133">Transmembrane helix</keyword>
<name>A0ABP1S5M3_9HEXA</name>
<feature type="chain" id="PRO_5045037623" evidence="2">
    <location>
        <begin position="24"/>
        <end position="181"/>
    </location>
</feature>
<evidence type="ECO:0000313" key="4">
    <source>
        <dbReference type="Proteomes" id="UP001642540"/>
    </source>
</evidence>
<organism evidence="3 4">
    <name type="scientific">Orchesella dallaii</name>
    <dbReference type="NCBI Taxonomy" id="48710"/>
    <lineage>
        <taxon>Eukaryota</taxon>
        <taxon>Metazoa</taxon>
        <taxon>Ecdysozoa</taxon>
        <taxon>Arthropoda</taxon>
        <taxon>Hexapoda</taxon>
        <taxon>Collembola</taxon>
        <taxon>Entomobryomorpha</taxon>
        <taxon>Entomobryoidea</taxon>
        <taxon>Orchesellidae</taxon>
        <taxon>Orchesellinae</taxon>
        <taxon>Orchesella</taxon>
    </lineage>
</organism>
<keyword evidence="2" id="KW-0732">Signal</keyword>
<feature type="signal peptide" evidence="2">
    <location>
        <begin position="1"/>
        <end position="23"/>
    </location>
</feature>
<evidence type="ECO:0000256" key="2">
    <source>
        <dbReference type="SAM" id="SignalP"/>
    </source>
</evidence>
<evidence type="ECO:0000313" key="3">
    <source>
        <dbReference type="EMBL" id="CAL8143829.1"/>
    </source>
</evidence>
<gene>
    <name evidence="3" type="ORF">ODALV1_LOCUS29937</name>
</gene>
<dbReference type="EMBL" id="CAXLJM020000160">
    <property type="protein sequence ID" value="CAL8143829.1"/>
    <property type="molecule type" value="Genomic_DNA"/>
</dbReference>
<proteinExistence type="predicted"/>